<sequence length="134" mass="14935">MRSYLFAAALLALLAGCAAPEPLRCSGTEQAEVEEHLYFGSKKPDGRVTDAQWQGFLADEVTPRFPEGLTAWPASGQWRSGSLVVHEKSWVLVLVHRPTPELEREVLALMDAYKGRFQQEAVLRVRTPACMSLH</sequence>
<keyword evidence="3" id="KW-1185">Reference proteome</keyword>
<dbReference type="Proteomes" id="UP000541185">
    <property type="component" value="Unassembled WGS sequence"/>
</dbReference>
<proteinExistence type="predicted"/>
<feature type="signal peptide" evidence="1">
    <location>
        <begin position="1"/>
        <end position="18"/>
    </location>
</feature>
<evidence type="ECO:0000313" key="2">
    <source>
        <dbReference type="EMBL" id="NML46396.1"/>
    </source>
</evidence>
<dbReference type="RefSeq" id="WP_169420663.1">
    <property type="nucleotide sequence ID" value="NZ_JABBFX010000002.1"/>
</dbReference>
<evidence type="ECO:0000313" key="3">
    <source>
        <dbReference type="Proteomes" id="UP000541185"/>
    </source>
</evidence>
<dbReference type="EMBL" id="JABBFX010000002">
    <property type="protein sequence ID" value="NML46396.1"/>
    <property type="molecule type" value="Genomic_DNA"/>
</dbReference>
<dbReference type="Pfam" id="PF12098">
    <property type="entry name" value="DUF3574"/>
    <property type="match status" value="1"/>
</dbReference>
<protein>
    <submittedName>
        <fullName evidence="2">DUF3574 domain-containing protein</fullName>
    </submittedName>
</protein>
<gene>
    <name evidence="2" type="ORF">HHL11_21790</name>
</gene>
<feature type="chain" id="PRO_5032616654" evidence="1">
    <location>
        <begin position="19"/>
        <end position="134"/>
    </location>
</feature>
<evidence type="ECO:0000256" key="1">
    <source>
        <dbReference type="SAM" id="SignalP"/>
    </source>
</evidence>
<name>A0A848H602_9BURK</name>
<keyword evidence="1" id="KW-0732">Signal</keyword>
<accession>A0A848H602</accession>
<dbReference type="PROSITE" id="PS51257">
    <property type="entry name" value="PROKAR_LIPOPROTEIN"/>
    <property type="match status" value="1"/>
</dbReference>
<comment type="caution">
    <text evidence="2">The sequence shown here is derived from an EMBL/GenBank/DDBJ whole genome shotgun (WGS) entry which is preliminary data.</text>
</comment>
<reference evidence="2 3" key="1">
    <citation type="submission" date="2020-04" db="EMBL/GenBank/DDBJ databases">
        <title>Ramlibacter sp. G-1-2-2 isolated from soil.</title>
        <authorList>
            <person name="Dahal R.H."/>
        </authorList>
    </citation>
    <scope>NUCLEOTIDE SEQUENCE [LARGE SCALE GENOMIC DNA]</scope>
    <source>
        <strain evidence="2 3">G-1-2-2</strain>
    </source>
</reference>
<organism evidence="2 3">
    <name type="scientific">Ramlibacter agri</name>
    <dbReference type="NCBI Taxonomy" id="2728837"/>
    <lineage>
        <taxon>Bacteria</taxon>
        <taxon>Pseudomonadati</taxon>
        <taxon>Pseudomonadota</taxon>
        <taxon>Betaproteobacteria</taxon>
        <taxon>Burkholderiales</taxon>
        <taxon>Comamonadaceae</taxon>
        <taxon>Ramlibacter</taxon>
    </lineage>
</organism>
<dbReference type="InterPro" id="IPR021957">
    <property type="entry name" value="DUF3574"/>
</dbReference>
<dbReference type="AlphaFoldDB" id="A0A848H602"/>